<accession>A0A1F7FA16</accession>
<comment type="caution">
    <text evidence="1">The sequence shown here is derived from an EMBL/GenBank/DDBJ whole genome shotgun (WGS) entry which is preliminary data.</text>
</comment>
<protein>
    <submittedName>
        <fullName evidence="1">Uncharacterized protein</fullName>
    </submittedName>
</protein>
<dbReference type="Proteomes" id="UP000179243">
    <property type="component" value="Unassembled WGS sequence"/>
</dbReference>
<proteinExistence type="predicted"/>
<name>A0A1F7FA16_UNCRA</name>
<sequence length="508" mass="59294">MNDFLKKHEASITGTISVTDRLILKGYLPMSYPEAAERFFALRGILLKEFKDFTKAQTETLKVHAQAMAKKENRPYEYLNGYVRKEEYVRKIAERDGITEGLICVLAMNEENHTFTLRYGEGRPRLKKSSPRCLTLYFYYLDRHFGFMHVRVSTWLPFSIQVYVNGHDWLARQLTTKGVSYRQVENAFVSIADCGKAQAVADRFPTLPWEKILHVFARRVNPLFKTILKGMEYYWVIDQAEYATDVMFRNHDILDELYLNWQKHAAVCTQAEDVMRFMGRKLHGSFNSVIQTDAKYRPTVTRIKHVMRGNWIKMYNKQGIVLRVETVINRPREFRISRTGRGKKAVDWFPMPKRVSSMKRYGDICLRANRAYLQALAQVDNPAEAYRQLDGLCEPQKLSKQRIRGLNPLRERDRVLFEAVVRGEHFIKGFQASDLAWRLAIIRPDDPVERKRCSAKLNRKLRLLRGHGLIVRISRSRRYKITDIGIKLMNAALHLRTTGLPEILNKAA</sequence>
<reference evidence="1 2" key="1">
    <citation type="journal article" date="2016" name="Nat. Commun.">
        <title>Thousands of microbial genomes shed light on interconnected biogeochemical processes in an aquifer system.</title>
        <authorList>
            <person name="Anantharaman K."/>
            <person name="Brown C.T."/>
            <person name="Hug L.A."/>
            <person name="Sharon I."/>
            <person name="Castelle C.J."/>
            <person name="Probst A.J."/>
            <person name="Thomas B.C."/>
            <person name="Singh A."/>
            <person name="Wilkins M.J."/>
            <person name="Karaoz U."/>
            <person name="Brodie E.L."/>
            <person name="Williams K.H."/>
            <person name="Hubbard S.S."/>
            <person name="Banfield J.F."/>
        </authorList>
    </citation>
    <scope>NUCLEOTIDE SEQUENCE [LARGE SCALE GENOMIC DNA]</scope>
</reference>
<dbReference type="AlphaFoldDB" id="A0A1F7FA16"/>
<evidence type="ECO:0000313" key="1">
    <source>
        <dbReference type="EMBL" id="OGK03519.1"/>
    </source>
</evidence>
<dbReference type="EMBL" id="MFYX01000088">
    <property type="protein sequence ID" value="OGK03519.1"/>
    <property type="molecule type" value="Genomic_DNA"/>
</dbReference>
<evidence type="ECO:0000313" key="2">
    <source>
        <dbReference type="Proteomes" id="UP000179243"/>
    </source>
</evidence>
<gene>
    <name evidence="1" type="ORF">A2519_09805</name>
</gene>
<organism evidence="1 2">
    <name type="scientific">Candidatus Raymondbacteria bacterium RIFOXYD12_FULL_49_13</name>
    <dbReference type="NCBI Taxonomy" id="1817890"/>
    <lineage>
        <taxon>Bacteria</taxon>
        <taxon>Raymondiibacteriota</taxon>
    </lineage>
</organism>